<name>A0A8J2WRK5_9STRA</name>
<proteinExistence type="predicted"/>
<organism evidence="2 3">
    <name type="scientific">Pelagomonas calceolata</name>
    <dbReference type="NCBI Taxonomy" id="35677"/>
    <lineage>
        <taxon>Eukaryota</taxon>
        <taxon>Sar</taxon>
        <taxon>Stramenopiles</taxon>
        <taxon>Ochrophyta</taxon>
        <taxon>Pelagophyceae</taxon>
        <taxon>Pelagomonadales</taxon>
        <taxon>Pelagomonadaceae</taxon>
        <taxon>Pelagomonas</taxon>
    </lineage>
</organism>
<accession>A0A8J2WRK5</accession>
<dbReference type="AlphaFoldDB" id="A0A8J2WRK5"/>
<sequence length="104" mass="12205">ASRHSREQAGLIHRRQGPPGTRRSLLDTSSTYVLHRCASTRHRARRAGRQEGNGRRYLRRQAVQQGQHGRVRHRDRRRRRGRHLLRRVLPEQEARLHQVNSGAS</sequence>
<feature type="compositionally biased region" description="Basic residues" evidence="1">
    <location>
        <begin position="38"/>
        <end position="47"/>
    </location>
</feature>
<dbReference type="EMBL" id="CAKKNE010000005">
    <property type="protein sequence ID" value="CAH0377878.1"/>
    <property type="molecule type" value="Genomic_DNA"/>
</dbReference>
<dbReference type="Proteomes" id="UP000789595">
    <property type="component" value="Unassembled WGS sequence"/>
</dbReference>
<keyword evidence="3" id="KW-1185">Reference proteome</keyword>
<evidence type="ECO:0000256" key="1">
    <source>
        <dbReference type="SAM" id="MobiDB-lite"/>
    </source>
</evidence>
<comment type="caution">
    <text evidence="2">The sequence shown here is derived from an EMBL/GenBank/DDBJ whole genome shotgun (WGS) entry which is preliminary data.</text>
</comment>
<feature type="region of interest" description="Disordered" evidence="1">
    <location>
        <begin position="1"/>
        <end position="104"/>
    </location>
</feature>
<evidence type="ECO:0000313" key="2">
    <source>
        <dbReference type="EMBL" id="CAH0377878.1"/>
    </source>
</evidence>
<protein>
    <submittedName>
        <fullName evidence="2">Uncharacterized protein</fullName>
    </submittedName>
</protein>
<evidence type="ECO:0000313" key="3">
    <source>
        <dbReference type="Proteomes" id="UP000789595"/>
    </source>
</evidence>
<gene>
    <name evidence="2" type="ORF">PECAL_5P23980</name>
</gene>
<reference evidence="2" key="1">
    <citation type="submission" date="2021-11" db="EMBL/GenBank/DDBJ databases">
        <authorList>
            <consortium name="Genoscope - CEA"/>
            <person name="William W."/>
        </authorList>
    </citation>
    <scope>NUCLEOTIDE SEQUENCE</scope>
</reference>
<feature type="non-terminal residue" evidence="2">
    <location>
        <position position="104"/>
    </location>
</feature>
<feature type="compositionally biased region" description="Basic residues" evidence="1">
    <location>
        <begin position="69"/>
        <end position="86"/>
    </location>
</feature>